<dbReference type="Proteomes" id="UP000215914">
    <property type="component" value="Unassembled WGS sequence"/>
</dbReference>
<proteinExistence type="predicted"/>
<gene>
    <name evidence="1" type="ORF">HanXRQr2_Chr14g0644631</name>
</gene>
<name>A0A9K3EAR2_HELAN</name>
<protein>
    <submittedName>
        <fullName evidence="1">Uncharacterized protein</fullName>
    </submittedName>
</protein>
<organism evidence="1 2">
    <name type="scientific">Helianthus annuus</name>
    <name type="common">Common sunflower</name>
    <dbReference type="NCBI Taxonomy" id="4232"/>
    <lineage>
        <taxon>Eukaryota</taxon>
        <taxon>Viridiplantae</taxon>
        <taxon>Streptophyta</taxon>
        <taxon>Embryophyta</taxon>
        <taxon>Tracheophyta</taxon>
        <taxon>Spermatophyta</taxon>
        <taxon>Magnoliopsida</taxon>
        <taxon>eudicotyledons</taxon>
        <taxon>Gunneridae</taxon>
        <taxon>Pentapetalae</taxon>
        <taxon>asterids</taxon>
        <taxon>campanulids</taxon>
        <taxon>Asterales</taxon>
        <taxon>Asteraceae</taxon>
        <taxon>Asteroideae</taxon>
        <taxon>Heliantheae alliance</taxon>
        <taxon>Heliantheae</taxon>
        <taxon>Helianthus</taxon>
    </lineage>
</organism>
<accession>A0A9K3EAR2</accession>
<reference evidence="1" key="1">
    <citation type="journal article" date="2017" name="Nature">
        <title>The sunflower genome provides insights into oil metabolism, flowering and Asterid evolution.</title>
        <authorList>
            <person name="Badouin H."/>
            <person name="Gouzy J."/>
            <person name="Grassa C.J."/>
            <person name="Murat F."/>
            <person name="Staton S.E."/>
            <person name="Cottret L."/>
            <person name="Lelandais-Briere C."/>
            <person name="Owens G.L."/>
            <person name="Carrere S."/>
            <person name="Mayjonade B."/>
            <person name="Legrand L."/>
            <person name="Gill N."/>
            <person name="Kane N.C."/>
            <person name="Bowers J.E."/>
            <person name="Hubner S."/>
            <person name="Bellec A."/>
            <person name="Berard A."/>
            <person name="Berges H."/>
            <person name="Blanchet N."/>
            <person name="Boniface M.C."/>
            <person name="Brunel D."/>
            <person name="Catrice O."/>
            <person name="Chaidir N."/>
            <person name="Claudel C."/>
            <person name="Donnadieu C."/>
            <person name="Faraut T."/>
            <person name="Fievet G."/>
            <person name="Helmstetter N."/>
            <person name="King M."/>
            <person name="Knapp S.J."/>
            <person name="Lai Z."/>
            <person name="Le Paslier M.C."/>
            <person name="Lippi Y."/>
            <person name="Lorenzon L."/>
            <person name="Mandel J.R."/>
            <person name="Marage G."/>
            <person name="Marchand G."/>
            <person name="Marquand E."/>
            <person name="Bret-Mestries E."/>
            <person name="Morien E."/>
            <person name="Nambeesan S."/>
            <person name="Nguyen T."/>
            <person name="Pegot-Espagnet P."/>
            <person name="Pouilly N."/>
            <person name="Raftis F."/>
            <person name="Sallet E."/>
            <person name="Schiex T."/>
            <person name="Thomas J."/>
            <person name="Vandecasteele C."/>
            <person name="Vares D."/>
            <person name="Vear F."/>
            <person name="Vautrin S."/>
            <person name="Crespi M."/>
            <person name="Mangin B."/>
            <person name="Burke J.M."/>
            <person name="Salse J."/>
            <person name="Munos S."/>
            <person name="Vincourt P."/>
            <person name="Rieseberg L.H."/>
            <person name="Langlade N.B."/>
        </authorList>
    </citation>
    <scope>NUCLEOTIDE SEQUENCE</scope>
    <source>
        <tissue evidence="1">Leaves</tissue>
    </source>
</reference>
<dbReference type="EMBL" id="MNCJ02000329">
    <property type="protein sequence ID" value="KAF5769129.1"/>
    <property type="molecule type" value="Genomic_DNA"/>
</dbReference>
<evidence type="ECO:0000313" key="2">
    <source>
        <dbReference type="Proteomes" id="UP000215914"/>
    </source>
</evidence>
<dbReference type="AlphaFoldDB" id="A0A9K3EAR2"/>
<evidence type="ECO:0000313" key="1">
    <source>
        <dbReference type="EMBL" id="KAF5769129.1"/>
    </source>
</evidence>
<reference evidence="1" key="2">
    <citation type="submission" date="2020-06" db="EMBL/GenBank/DDBJ databases">
        <title>Helianthus annuus Genome sequencing and assembly Release 2.</title>
        <authorList>
            <person name="Gouzy J."/>
            <person name="Langlade N."/>
            <person name="Munos S."/>
        </authorList>
    </citation>
    <scope>NUCLEOTIDE SEQUENCE</scope>
    <source>
        <tissue evidence="1">Leaves</tissue>
    </source>
</reference>
<dbReference type="Gramene" id="mRNA:HanXRQr2_Chr14g0644631">
    <property type="protein sequence ID" value="mRNA:HanXRQr2_Chr14g0644631"/>
    <property type="gene ID" value="HanXRQr2_Chr14g0644631"/>
</dbReference>
<sequence length="40" mass="4552">MRQGSGYEHGCTKNEYIGFLRNLSPTRNKRMSDTRTSSAT</sequence>
<keyword evidence="2" id="KW-1185">Reference proteome</keyword>
<comment type="caution">
    <text evidence="1">The sequence shown here is derived from an EMBL/GenBank/DDBJ whole genome shotgun (WGS) entry which is preliminary data.</text>
</comment>